<dbReference type="SUPFAM" id="SSF56112">
    <property type="entry name" value="Protein kinase-like (PK-like)"/>
    <property type="match status" value="1"/>
</dbReference>
<evidence type="ECO:0000256" key="6">
    <source>
        <dbReference type="ARBA" id="ARBA00022777"/>
    </source>
</evidence>
<gene>
    <name evidence="14" type="ORF">M9Y10_018273</name>
</gene>
<dbReference type="Gene3D" id="3.30.10.30">
    <property type="entry name" value="DYRK"/>
    <property type="match status" value="1"/>
</dbReference>
<name>A0ABR2HNH0_9EUKA</name>
<dbReference type="EC" id="2.7.12.1" evidence="2"/>
<keyword evidence="15" id="KW-1185">Reference proteome</keyword>
<dbReference type="PROSITE" id="PS00107">
    <property type="entry name" value="PROTEIN_KINASE_ATP"/>
    <property type="match status" value="1"/>
</dbReference>
<dbReference type="PROSITE" id="PS00108">
    <property type="entry name" value="PROTEIN_KINASE_ST"/>
    <property type="match status" value="1"/>
</dbReference>
<keyword evidence="7 11" id="KW-0067">ATP-binding</keyword>
<dbReference type="InterPro" id="IPR011009">
    <property type="entry name" value="Kinase-like_dom_sf"/>
</dbReference>
<dbReference type="InterPro" id="IPR050494">
    <property type="entry name" value="Ser_Thr_dual-spec_kinase"/>
</dbReference>
<sequence>MQISLPRSPRLIPSPRLVPLSCSPIVENGPITPQEALSVYPSLLMPYEIEEIDQFKNIYFLGYPNAKNKTLQGASIICKLNPKDHIAYRYELIKSLGSGSFGNVFSTFDHKTKKHVAIKVFNTKKDSIVNDEAKILSELNKAGCQYTVKGLDFFYFRGNPCISFELLGTNLYVMQIRDNFRPYKISIVRDIAIQIFRGLYECSKLGIIHCDLKPENICTTIEDSKKIKIIDFGSSCFENSNSSMKQYIQSRYYRSPEVILRLKYGPKIDIWSAGLIIVELLTGKHVFPGRNELEMLNLMVDLIGPIPRPMSKACKRKPFFNKDGSLKKSSSLQSTKMKISLQYLLAPFKSPQLTDFIEKCLTWRPNLRMSAYDALKHPWLQQNSSPNSSNSETLPCLNKY</sequence>
<reference evidence="14 15" key="1">
    <citation type="submission" date="2024-04" db="EMBL/GenBank/DDBJ databases">
        <title>Tritrichomonas musculus Genome.</title>
        <authorList>
            <person name="Alves-Ferreira E."/>
            <person name="Grigg M."/>
            <person name="Lorenzi H."/>
            <person name="Galac M."/>
        </authorList>
    </citation>
    <scope>NUCLEOTIDE SEQUENCE [LARGE SCALE GENOMIC DNA]</scope>
    <source>
        <strain evidence="14 15">EAF2021</strain>
    </source>
</reference>
<keyword evidence="4" id="KW-0808">Transferase</keyword>
<keyword evidence="6" id="KW-0418">Kinase</keyword>
<evidence type="ECO:0000256" key="5">
    <source>
        <dbReference type="ARBA" id="ARBA00022741"/>
    </source>
</evidence>
<comment type="similarity">
    <text evidence="1">Belongs to the protein kinase superfamily. CMGC Ser/Thr protein kinase family. MNB/DYRK subfamily.</text>
</comment>
<feature type="domain" description="Protein kinase" evidence="13">
    <location>
        <begin position="90"/>
        <end position="380"/>
    </location>
</feature>
<evidence type="ECO:0000313" key="15">
    <source>
        <dbReference type="Proteomes" id="UP001470230"/>
    </source>
</evidence>
<proteinExistence type="inferred from homology"/>
<comment type="catalytic activity">
    <reaction evidence="10">
        <text>L-tyrosyl-[protein] + ATP = O-phospho-L-tyrosyl-[protein] + ADP + H(+)</text>
        <dbReference type="Rhea" id="RHEA:10596"/>
        <dbReference type="Rhea" id="RHEA-COMP:10136"/>
        <dbReference type="Rhea" id="RHEA-COMP:20101"/>
        <dbReference type="ChEBI" id="CHEBI:15378"/>
        <dbReference type="ChEBI" id="CHEBI:30616"/>
        <dbReference type="ChEBI" id="CHEBI:46858"/>
        <dbReference type="ChEBI" id="CHEBI:61978"/>
        <dbReference type="ChEBI" id="CHEBI:456216"/>
        <dbReference type="EC" id="2.7.12.1"/>
    </reaction>
</comment>
<keyword evidence="5 11" id="KW-0547">Nucleotide-binding</keyword>
<dbReference type="PANTHER" id="PTHR24058:SF22">
    <property type="entry name" value="DUAL SPECIFICITY TYROSINE-PHOSPHORYLATION-REGULATED KINASE 4"/>
    <property type="match status" value="1"/>
</dbReference>
<evidence type="ECO:0000259" key="13">
    <source>
        <dbReference type="PROSITE" id="PS50011"/>
    </source>
</evidence>
<feature type="binding site" evidence="11">
    <location>
        <position position="119"/>
    </location>
    <ligand>
        <name>ATP</name>
        <dbReference type="ChEBI" id="CHEBI:30616"/>
    </ligand>
</feature>
<dbReference type="SMART" id="SM00220">
    <property type="entry name" value="S_TKc"/>
    <property type="match status" value="1"/>
</dbReference>
<organism evidence="14 15">
    <name type="scientific">Tritrichomonas musculus</name>
    <dbReference type="NCBI Taxonomy" id="1915356"/>
    <lineage>
        <taxon>Eukaryota</taxon>
        <taxon>Metamonada</taxon>
        <taxon>Parabasalia</taxon>
        <taxon>Tritrichomonadida</taxon>
        <taxon>Tritrichomonadidae</taxon>
        <taxon>Tritrichomonas</taxon>
    </lineage>
</organism>
<evidence type="ECO:0000256" key="7">
    <source>
        <dbReference type="ARBA" id="ARBA00022840"/>
    </source>
</evidence>
<evidence type="ECO:0000256" key="11">
    <source>
        <dbReference type="PROSITE-ProRule" id="PRU10141"/>
    </source>
</evidence>
<comment type="catalytic activity">
    <reaction evidence="9">
        <text>L-threonyl-[protein] + ATP = O-phospho-L-threonyl-[protein] + ADP + H(+)</text>
        <dbReference type="Rhea" id="RHEA:46608"/>
        <dbReference type="Rhea" id="RHEA-COMP:11060"/>
        <dbReference type="Rhea" id="RHEA-COMP:11605"/>
        <dbReference type="ChEBI" id="CHEBI:15378"/>
        <dbReference type="ChEBI" id="CHEBI:30013"/>
        <dbReference type="ChEBI" id="CHEBI:30616"/>
        <dbReference type="ChEBI" id="CHEBI:61977"/>
        <dbReference type="ChEBI" id="CHEBI:456216"/>
        <dbReference type="EC" id="2.7.12.1"/>
    </reaction>
</comment>
<comment type="catalytic activity">
    <reaction evidence="8">
        <text>L-seryl-[protein] + ATP = O-phospho-L-seryl-[protein] + ADP + H(+)</text>
        <dbReference type="Rhea" id="RHEA:17989"/>
        <dbReference type="Rhea" id="RHEA-COMP:9863"/>
        <dbReference type="Rhea" id="RHEA-COMP:11604"/>
        <dbReference type="ChEBI" id="CHEBI:15378"/>
        <dbReference type="ChEBI" id="CHEBI:29999"/>
        <dbReference type="ChEBI" id="CHEBI:30616"/>
        <dbReference type="ChEBI" id="CHEBI:83421"/>
        <dbReference type="ChEBI" id="CHEBI:456216"/>
        <dbReference type="EC" id="2.7.12.1"/>
    </reaction>
</comment>
<dbReference type="PROSITE" id="PS50011">
    <property type="entry name" value="PROTEIN_KINASE_DOM"/>
    <property type="match status" value="1"/>
</dbReference>
<comment type="caution">
    <text evidence="14">The sequence shown here is derived from an EMBL/GenBank/DDBJ whole genome shotgun (WGS) entry which is preliminary data.</text>
</comment>
<dbReference type="InterPro" id="IPR000719">
    <property type="entry name" value="Prot_kinase_dom"/>
</dbReference>
<evidence type="ECO:0000313" key="14">
    <source>
        <dbReference type="EMBL" id="KAK8850153.1"/>
    </source>
</evidence>
<dbReference type="Pfam" id="PF00069">
    <property type="entry name" value="Pkinase"/>
    <property type="match status" value="1"/>
</dbReference>
<evidence type="ECO:0000256" key="3">
    <source>
        <dbReference type="ARBA" id="ARBA00022527"/>
    </source>
</evidence>
<dbReference type="InterPro" id="IPR008271">
    <property type="entry name" value="Ser/Thr_kinase_AS"/>
</dbReference>
<dbReference type="InterPro" id="IPR042521">
    <property type="entry name" value="DYRK"/>
</dbReference>
<accession>A0ABR2HNH0</accession>
<evidence type="ECO:0000256" key="10">
    <source>
        <dbReference type="ARBA" id="ARBA00051680"/>
    </source>
</evidence>
<evidence type="ECO:0000256" key="2">
    <source>
        <dbReference type="ARBA" id="ARBA00013203"/>
    </source>
</evidence>
<dbReference type="Proteomes" id="UP001470230">
    <property type="component" value="Unassembled WGS sequence"/>
</dbReference>
<keyword evidence="3 12" id="KW-0723">Serine/threonine-protein kinase</keyword>
<dbReference type="Gene3D" id="3.30.200.20">
    <property type="entry name" value="Phosphorylase Kinase, domain 1"/>
    <property type="match status" value="1"/>
</dbReference>
<evidence type="ECO:0000256" key="8">
    <source>
        <dbReference type="ARBA" id="ARBA00049003"/>
    </source>
</evidence>
<evidence type="ECO:0000256" key="4">
    <source>
        <dbReference type="ARBA" id="ARBA00022679"/>
    </source>
</evidence>
<dbReference type="EMBL" id="JAPFFF010000024">
    <property type="protein sequence ID" value="KAK8850153.1"/>
    <property type="molecule type" value="Genomic_DNA"/>
</dbReference>
<dbReference type="PANTHER" id="PTHR24058">
    <property type="entry name" value="DUAL SPECIFICITY PROTEIN KINASE"/>
    <property type="match status" value="1"/>
</dbReference>
<dbReference type="Gene3D" id="1.10.510.10">
    <property type="entry name" value="Transferase(Phosphotransferase) domain 1"/>
    <property type="match status" value="1"/>
</dbReference>
<evidence type="ECO:0000256" key="12">
    <source>
        <dbReference type="RuleBase" id="RU000304"/>
    </source>
</evidence>
<protein>
    <recommendedName>
        <fullName evidence="2">dual-specificity kinase</fullName>
        <ecNumber evidence="2">2.7.12.1</ecNumber>
    </recommendedName>
</protein>
<dbReference type="InterPro" id="IPR017441">
    <property type="entry name" value="Protein_kinase_ATP_BS"/>
</dbReference>
<evidence type="ECO:0000256" key="1">
    <source>
        <dbReference type="ARBA" id="ARBA00008867"/>
    </source>
</evidence>
<evidence type="ECO:0000256" key="9">
    <source>
        <dbReference type="ARBA" id="ARBA00049308"/>
    </source>
</evidence>